<keyword evidence="3" id="KW-1185">Reference proteome</keyword>
<evidence type="ECO:0000313" key="2">
    <source>
        <dbReference type="EMBL" id="KAK4314901.1"/>
    </source>
</evidence>
<gene>
    <name evidence="2" type="ORF">Pmani_013845</name>
</gene>
<comment type="caution">
    <text evidence="2">The sequence shown here is derived from an EMBL/GenBank/DDBJ whole genome shotgun (WGS) entry which is preliminary data.</text>
</comment>
<organism evidence="2 3">
    <name type="scientific">Petrolisthes manimaculis</name>
    <dbReference type="NCBI Taxonomy" id="1843537"/>
    <lineage>
        <taxon>Eukaryota</taxon>
        <taxon>Metazoa</taxon>
        <taxon>Ecdysozoa</taxon>
        <taxon>Arthropoda</taxon>
        <taxon>Crustacea</taxon>
        <taxon>Multicrustacea</taxon>
        <taxon>Malacostraca</taxon>
        <taxon>Eumalacostraca</taxon>
        <taxon>Eucarida</taxon>
        <taxon>Decapoda</taxon>
        <taxon>Pleocyemata</taxon>
        <taxon>Anomura</taxon>
        <taxon>Galatheoidea</taxon>
        <taxon>Porcellanidae</taxon>
        <taxon>Petrolisthes</taxon>
    </lineage>
</organism>
<name>A0AAE1UBR3_9EUCA</name>
<dbReference type="EMBL" id="JAWZYT010001170">
    <property type="protein sequence ID" value="KAK4314901.1"/>
    <property type="molecule type" value="Genomic_DNA"/>
</dbReference>
<reference evidence="2" key="1">
    <citation type="submission" date="2023-11" db="EMBL/GenBank/DDBJ databases">
        <title>Genome assemblies of two species of porcelain crab, Petrolisthes cinctipes and Petrolisthes manimaculis (Anomura: Porcellanidae).</title>
        <authorList>
            <person name="Angst P."/>
        </authorList>
    </citation>
    <scope>NUCLEOTIDE SEQUENCE</scope>
    <source>
        <strain evidence="2">PB745_02</strain>
        <tissue evidence="2">Gill</tissue>
    </source>
</reference>
<dbReference type="Proteomes" id="UP001292094">
    <property type="component" value="Unassembled WGS sequence"/>
</dbReference>
<sequence>MGKRRGGERMGMGRGWEGESGWRCSIEVHGGEEMHKRDWCKEEEKGNETRKVLKKNVVKREIEMNERR</sequence>
<dbReference type="AlphaFoldDB" id="A0AAE1UBR3"/>
<proteinExistence type="predicted"/>
<evidence type="ECO:0000256" key="1">
    <source>
        <dbReference type="SAM" id="MobiDB-lite"/>
    </source>
</evidence>
<protein>
    <submittedName>
        <fullName evidence="2">Uncharacterized protein</fullName>
    </submittedName>
</protein>
<evidence type="ECO:0000313" key="3">
    <source>
        <dbReference type="Proteomes" id="UP001292094"/>
    </source>
</evidence>
<accession>A0AAE1UBR3</accession>
<feature type="region of interest" description="Disordered" evidence="1">
    <location>
        <begin position="1"/>
        <end position="20"/>
    </location>
</feature>